<evidence type="ECO:0000313" key="1">
    <source>
        <dbReference type="EMBL" id="ROQ03096.1"/>
    </source>
</evidence>
<dbReference type="SUPFAM" id="SSF53756">
    <property type="entry name" value="UDP-Glycosyltransferase/glycogen phosphorylase"/>
    <property type="match status" value="1"/>
</dbReference>
<dbReference type="EMBL" id="RJKX01000004">
    <property type="protein sequence ID" value="ROQ03096.1"/>
    <property type="molecule type" value="Genomic_DNA"/>
</dbReference>
<accession>A0A3N1MQ61</accession>
<protein>
    <submittedName>
        <fullName evidence="1">Tetratricopeptide repeat protein</fullName>
    </submittedName>
</protein>
<keyword evidence="2" id="KW-1185">Reference proteome</keyword>
<evidence type="ECO:0000313" key="2">
    <source>
        <dbReference type="Proteomes" id="UP000278222"/>
    </source>
</evidence>
<name>A0A3N1MQ61_9PROT</name>
<proteinExistence type="predicted"/>
<sequence>MDPSGDAPVDLKLAARVAFREGRFTDALALFERLAAAAPDLWSAPYNTGLLLSHLGRPAEAEVALRRAIALAPERGELRNDLALALLAQGREDEGWEAYLWRRQAPRAPEDRPREPLPADLAGAGILLLNEQGLGDSLFFLRYAAELSRRGARLFHEPFAKLAGILSGVPWLEPVPRPAPDWRVPLGDLPYLTGLCHPPALRLSPAPARQAAVALRLARAGPPPYLGVTWHAGVRAPGNLIKDASPAALGAALAGWPGTLVLLQRVQEPGTVAAFAAAAGRAPADFSDLHEALDDMLCLLDRLDAHAAVSNTNVHLRAGLGRPQHVLVPWPAEFRWPAAPDRSPWFPDCRLYRQRPDGDWGPALADLAADLGSRSALSPSGA</sequence>
<dbReference type="SUPFAM" id="SSF48452">
    <property type="entry name" value="TPR-like"/>
    <property type="match status" value="1"/>
</dbReference>
<organism evidence="1 2">
    <name type="scientific">Stella humosa</name>
    <dbReference type="NCBI Taxonomy" id="94"/>
    <lineage>
        <taxon>Bacteria</taxon>
        <taxon>Pseudomonadati</taxon>
        <taxon>Pseudomonadota</taxon>
        <taxon>Alphaproteobacteria</taxon>
        <taxon>Rhodospirillales</taxon>
        <taxon>Stellaceae</taxon>
        <taxon>Stella</taxon>
    </lineage>
</organism>
<reference evidence="1 2" key="1">
    <citation type="submission" date="2018-11" db="EMBL/GenBank/DDBJ databases">
        <title>Genomic Encyclopedia of Type Strains, Phase IV (KMG-IV): sequencing the most valuable type-strain genomes for metagenomic binning, comparative biology and taxonomic classification.</title>
        <authorList>
            <person name="Goeker M."/>
        </authorList>
    </citation>
    <scope>NUCLEOTIDE SEQUENCE [LARGE SCALE GENOMIC DNA]</scope>
    <source>
        <strain evidence="1 2">DSM 5900</strain>
    </source>
</reference>
<dbReference type="RefSeq" id="WP_170216261.1">
    <property type="nucleotide sequence ID" value="NZ_AP019700.1"/>
</dbReference>
<gene>
    <name evidence="1" type="ORF">EDC65_0101</name>
</gene>
<dbReference type="Proteomes" id="UP000278222">
    <property type="component" value="Unassembled WGS sequence"/>
</dbReference>
<comment type="caution">
    <text evidence="1">The sequence shown here is derived from an EMBL/GenBank/DDBJ whole genome shotgun (WGS) entry which is preliminary data.</text>
</comment>
<dbReference type="Pfam" id="PF13432">
    <property type="entry name" value="TPR_16"/>
    <property type="match status" value="1"/>
</dbReference>
<dbReference type="InterPro" id="IPR011990">
    <property type="entry name" value="TPR-like_helical_dom_sf"/>
</dbReference>
<dbReference type="AlphaFoldDB" id="A0A3N1MQ61"/>
<dbReference type="Gene3D" id="1.25.40.10">
    <property type="entry name" value="Tetratricopeptide repeat domain"/>
    <property type="match status" value="1"/>
</dbReference>